<evidence type="ECO:0000256" key="12">
    <source>
        <dbReference type="SAM" id="MobiDB-lite"/>
    </source>
</evidence>
<dbReference type="FunFam" id="3.40.50.10890:FF:000001">
    <property type="entry name" value="Cleavage and polyadenylation specificity factor subunit 3"/>
    <property type="match status" value="1"/>
</dbReference>
<dbReference type="SUPFAM" id="SSF56281">
    <property type="entry name" value="Metallo-hydrolase/oxidoreductase"/>
    <property type="match status" value="1"/>
</dbReference>
<dbReference type="Gene3D" id="3.40.50.10890">
    <property type="match status" value="1"/>
</dbReference>
<evidence type="ECO:0000313" key="17">
    <source>
        <dbReference type="Proteomes" id="UP000383932"/>
    </source>
</evidence>
<keyword evidence="17" id="KW-1185">Reference proteome</keyword>
<dbReference type="InterPro" id="IPR021718">
    <property type="entry name" value="CPSF73-100_C"/>
</dbReference>
<dbReference type="InterPro" id="IPR022712">
    <property type="entry name" value="Beta_Casp"/>
</dbReference>
<evidence type="ECO:0000256" key="10">
    <source>
        <dbReference type="ARBA" id="ARBA00069466"/>
    </source>
</evidence>
<feature type="compositionally biased region" description="Basic and acidic residues" evidence="12">
    <location>
        <begin position="656"/>
        <end position="672"/>
    </location>
</feature>
<evidence type="ECO:0000256" key="6">
    <source>
        <dbReference type="ARBA" id="ARBA00022759"/>
    </source>
</evidence>
<proteinExistence type="inferred from homology"/>
<dbReference type="GO" id="GO:0004534">
    <property type="term" value="F:5'-3' RNA exonuclease activity"/>
    <property type="evidence" value="ECO:0007669"/>
    <property type="project" value="TreeGrafter"/>
</dbReference>
<dbReference type="OrthoDB" id="10249535at2759"/>
<sequence>MNDADSPILSLTMLGAGQEVGRSCCVIKYRGKTVVCDAGVHPAHSGLASLPFVDELDWSTVDAILVTHFHLDHAASLTYTNFKEGKGKVYMTHPTKAVYKYIMQDFLRMASSGNESLYTPLDVSLSLPYITPISVHQLISPTPGLSFTPYHAGHVLGACMFLIDIAGLQILYTGDYSREEDRHLVRAELPPIRPDLLIVESTYGVQGHEARESREARFTSSVHTIVKRGGHVLLPVFALGRAQELLLILDEYWAAHSELHGVPVYYASNLARKCMTVYQTYIHTMNSHIRSRFARKDNPFVFKHISHLPATRGWERKIAEAGPCVILASPGFMSSGPSRELLELWAPDAKNGVIITGYSVEGTMARDIILEPDEIKPYRSDGPDGNKMIPRRLSVEYISFSAHVDGPQNTEFIETVGARHVILVHGEQTAMGRLRSSLQARYKDRDEDVKIHTPKNLETLKLSFRGERVAKAIGSLATPLPTPGTTLSGLLISKDYSYTLLSTKDLRDFTGLSLSTVTQRQRVPLSVGWALVQYHLEGMFGSVKEGRDEEGLPVLRVMNAVDVKLASEQELVLEWVSGSSSDMIADAAVALILGIDRSPASVKLTSHPHSHDPAKTDPEKRSAERMQHVVEFLEAHFGDVEFVDPSQRQEAGNALEETRAENEMDVETKSEAVDAKTEAFGMEEEALDVKNDGNIQEEELKDIEMGDEGGEVTTDDERENKPLRRTNVPTGPYLLVKVDKYEACITIPEMVVVCDYDPLGRRIDAVLEMAIATIDTLADSYEMTSQTTAHPATEVKEDKKDVMIESPA</sequence>
<dbReference type="PANTHER" id="PTHR11203">
    <property type="entry name" value="CLEAVAGE AND POLYADENYLATION SPECIFICITY FACTOR FAMILY MEMBER"/>
    <property type="match status" value="1"/>
</dbReference>
<keyword evidence="6" id="KW-0255">Endonuclease</keyword>
<dbReference type="Pfam" id="PF16661">
    <property type="entry name" value="Lactamase_B_6"/>
    <property type="match status" value="1"/>
</dbReference>
<feature type="domain" description="Pre-mRNA 3'-end-processing endonuclease polyadenylation factor C-term" evidence="15">
    <location>
        <begin position="483"/>
        <end position="777"/>
    </location>
</feature>
<feature type="region of interest" description="Disordered" evidence="12">
    <location>
        <begin position="706"/>
        <end position="725"/>
    </location>
</feature>
<reference evidence="16 17" key="1">
    <citation type="journal article" date="2019" name="Fungal Biol. Biotechnol.">
        <title>Draft genome sequence of fastidious pathogen Ceratobasidium theobromae, which causes vascular-streak dieback in Theobroma cacao.</title>
        <authorList>
            <person name="Ali S.S."/>
            <person name="Asman A."/>
            <person name="Shao J."/>
            <person name="Firmansyah A.P."/>
            <person name="Susilo A.W."/>
            <person name="Rosmana A."/>
            <person name="McMahon P."/>
            <person name="Junaid M."/>
            <person name="Guest D."/>
            <person name="Kheng T.Y."/>
            <person name="Meinhardt L.W."/>
            <person name="Bailey B.A."/>
        </authorList>
    </citation>
    <scope>NUCLEOTIDE SEQUENCE [LARGE SCALE GENOMIC DNA]</scope>
    <source>
        <strain evidence="16 17">CT2</strain>
    </source>
</reference>
<evidence type="ECO:0000256" key="11">
    <source>
        <dbReference type="ARBA" id="ARBA00075008"/>
    </source>
</evidence>
<comment type="caution">
    <text evidence="16">The sequence shown here is derived from an EMBL/GenBank/DDBJ whole genome shotgun (WGS) entry which is preliminary data.</text>
</comment>
<keyword evidence="4" id="KW-0507">mRNA processing</keyword>
<evidence type="ECO:0000256" key="2">
    <source>
        <dbReference type="ARBA" id="ARBA00010624"/>
    </source>
</evidence>
<evidence type="ECO:0000259" key="14">
    <source>
        <dbReference type="SMART" id="SM01027"/>
    </source>
</evidence>
<dbReference type="InterPro" id="IPR050698">
    <property type="entry name" value="MBL"/>
</dbReference>
<evidence type="ECO:0000259" key="15">
    <source>
        <dbReference type="SMART" id="SM01098"/>
    </source>
</evidence>
<dbReference type="InterPro" id="IPR001279">
    <property type="entry name" value="Metallo-B-lactamas"/>
</dbReference>
<dbReference type="GO" id="GO:0004521">
    <property type="term" value="F:RNA endonuclease activity"/>
    <property type="evidence" value="ECO:0007669"/>
    <property type="project" value="TreeGrafter"/>
</dbReference>
<evidence type="ECO:0000256" key="3">
    <source>
        <dbReference type="ARBA" id="ARBA00018311"/>
    </source>
</evidence>
<evidence type="ECO:0000259" key="13">
    <source>
        <dbReference type="SMART" id="SM00849"/>
    </source>
</evidence>
<keyword evidence="8" id="KW-0539">Nucleus</keyword>
<feature type="domain" description="Beta-Casp" evidence="14">
    <location>
        <begin position="242"/>
        <end position="368"/>
    </location>
</feature>
<dbReference type="GO" id="GO:0006398">
    <property type="term" value="P:mRNA 3'-end processing by stem-loop binding and cleavage"/>
    <property type="evidence" value="ECO:0007669"/>
    <property type="project" value="TreeGrafter"/>
</dbReference>
<dbReference type="Pfam" id="PF11718">
    <property type="entry name" value="CPSF73-100_C"/>
    <property type="match status" value="1"/>
</dbReference>
<dbReference type="Pfam" id="PF07521">
    <property type="entry name" value="RMMBL"/>
    <property type="match status" value="1"/>
</dbReference>
<keyword evidence="7" id="KW-0378">Hydrolase</keyword>
<feature type="region of interest" description="Disordered" evidence="12">
    <location>
        <begin position="649"/>
        <end position="672"/>
    </location>
</feature>
<dbReference type="GO" id="GO:0005847">
    <property type="term" value="C:mRNA cleavage and polyadenylation specificity factor complex"/>
    <property type="evidence" value="ECO:0007669"/>
    <property type="project" value="TreeGrafter"/>
</dbReference>
<evidence type="ECO:0000256" key="1">
    <source>
        <dbReference type="ARBA" id="ARBA00004123"/>
    </source>
</evidence>
<keyword evidence="5" id="KW-0540">Nuclease</keyword>
<dbReference type="Gene3D" id="3.60.15.10">
    <property type="entry name" value="Ribonuclease Z/Hydroxyacylglutathione hydrolase-like"/>
    <property type="match status" value="1"/>
</dbReference>
<dbReference type="Proteomes" id="UP000383932">
    <property type="component" value="Unassembled WGS sequence"/>
</dbReference>
<dbReference type="AlphaFoldDB" id="A0A5N5QER4"/>
<dbReference type="EMBL" id="SSOP01000212">
    <property type="protein sequence ID" value="KAB5589961.1"/>
    <property type="molecule type" value="Genomic_DNA"/>
</dbReference>
<protein>
    <recommendedName>
        <fullName evidence="3">Endoribonuclease YSH1</fullName>
    </recommendedName>
    <alternativeName>
        <fullName evidence="10">Endoribonuclease ysh1</fullName>
    </alternativeName>
    <alternativeName>
        <fullName evidence="9 11">mRNA 3'-end-processing protein YSH1</fullName>
    </alternativeName>
</protein>
<dbReference type="SMART" id="SM01098">
    <property type="entry name" value="CPSF73-100_C"/>
    <property type="match status" value="1"/>
</dbReference>
<feature type="compositionally biased region" description="Acidic residues" evidence="12">
    <location>
        <begin position="706"/>
        <end position="717"/>
    </location>
</feature>
<evidence type="ECO:0000256" key="7">
    <source>
        <dbReference type="ARBA" id="ARBA00022801"/>
    </source>
</evidence>
<evidence type="ECO:0000256" key="8">
    <source>
        <dbReference type="ARBA" id="ARBA00023242"/>
    </source>
</evidence>
<evidence type="ECO:0000313" key="16">
    <source>
        <dbReference type="EMBL" id="KAB5589961.1"/>
    </source>
</evidence>
<dbReference type="GO" id="GO:0003723">
    <property type="term" value="F:RNA binding"/>
    <property type="evidence" value="ECO:0007669"/>
    <property type="project" value="TreeGrafter"/>
</dbReference>
<comment type="subcellular location">
    <subcellularLocation>
        <location evidence="1">Nucleus</location>
    </subcellularLocation>
</comment>
<comment type="similarity">
    <text evidence="2">Belongs to the metallo-beta-lactamase superfamily. RNA-metabolizing metallo-beta-lactamase-like family. CPSF2/YSH1 subfamily.</text>
</comment>
<dbReference type="InterPro" id="IPR011108">
    <property type="entry name" value="RMMBL"/>
</dbReference>
<organism evidence="16 17">
    <name type="scientific">Ceratobasidium theobromae</name>
    <dbReference type="NCBI Taxonomy" id="1582974"/>
    <lineage>
        <taxon>Eukaryota</taxon>
        <taxon>Fungi</taxon>
        <taxon>Dikarya</taxon>
        <taxon>Basidiomycota</taxon>
        <taxon>Agaricomycotina</taxon>
        <taxon>Agaricomycetes</taxon>
        <taxon>Cantharellales</taxon>
        <taxon>Ceratobasidiaceae</taxon>
        <taxon>Ceratobasidium</taxon>
    </lineage>
</organism>
<evidence type="ECO:0000256" key="4">
    <source>
        <dbReference type="ARBA" id="ARBA00022664"/>
    </source>
</evidence>
<evidence type="ECO:0000256" key="9">
    <source>
        <dbReference type="ARBA" id="ARBA00032592"/>
    </source>
</evidence>
<dbReference type="InterPro" id="IPR036866">
    <property type="entry name" value="RibonucZ/Hydroxyglut_hydro"/>
</dbReference>
<dbReference type="SMART" id="SM01027">
    <property type="entry name" value="Beta-Casp"/>
    <property type="match status" value="1"/>
</dbReference>
<feature type="region of interest" description="Disordered" evidence="12">
    <location>
        <begin position="785"/>
        <end position="808"/>
    </location>
</feature>
<dbReference type="Pfam" id="PF10996">
    <property type="entry name" value="Beta-Casp"/>
    <property type="match status" value="1"/>
</dbReference>
<accession>A0A5N5QER4</accession>
<name>A0A5N5QER4_9AGAM</name>
<dbReference type="PANTHER" id="PTHR11203:SF11">
    <property type="entry name" value="CLEAVAGE AND POLYADENYLATION SPECIFICITY FACTOR SUBUNIT 3"/>
    <property type="match status" value="1"/>
</dbReference>
<evidence type="ECO:0000256" key="5">
    <source>
        <dbReference type="ARBA" id="ARBA00022722"/>
    </source>
</evidence>
<dbReference type="SMART" id="SM00849">
    <property type="entry name" value="Lactamase_B"/>
    <property type="match status" value="1"/>
</dbReference>
<feature type="compositionally biased region" description="Basic and acidic residues" evidence="12">
    <location>
        <begin position="793"/>
        <end position="808"/>
    </location>
</feature>
<feature type="domain" description="Metallo-beta-lactamase" evidence="13">
    <location>
        <begin position="21"/>
        <end position="231"/>
    </location>
</feature>
<gene>
    <name evidence="16" type="ORF">CTheo_6601</name>
</gene>